<reference evidence="2" key="1">
    <citation type="submission" date="2020-11" db="EMBL/GenBank/DDBJ databases">
        <title>Sequencing the genomes of 1000 actinobacteria strains.</title>
        <authorList>
            <person name="Klenk H.-P."/>
        </authorList>
    </citation>
    <scope>NUCLEOTIDE SEQUENCE</scope>
    <source>
        <strain evidence="2">DSM 45356</strain>
    </source>
</reference>
<protein>
    <submittedName>
        <fullName evidence="2">Uncharacterized protein</fullName>
    </submittedName>
</protein>
<dbReference type="RefSeq" id="WP_197003727.1">
    <property type="nucleotide sequence ID" value="NZ_BONS01000016.1"/>
</dbReference>
<evidence type="ECO:0000256" key="1">
    <source>
        <dbReference type="SAM" id="SignalP"/>
    </source>
</evidence>
<feature type="chain" id="PRO_5035221395" evidence="1">
    <location>
        <begin position="33"/>
        <end position="142"/>
    </location>
</feature>
<feature type="signal peptide" evidence="1">
    <location>
        <begin position="1"/>
        <end position="32"/>
    </location>
</feature>
<keyword evidence="3" id="KW-1185">Reference proteome</keyword>
<name>A0A8J7GRE4_9ACTN</name>
<comment type="caution">
    <text evidence="2">The sequence shown here is derived from an EMBL/GenBank/DDBJ whole genome shotgun (WGS) entry which is preliminary data.</text>
</comment>
<gene>
    <name evidence="2" type="ORF">IW245_002992</name>
</gene>
<keyword evidence="1" id="KW-0732">Signal</keyword>
<dbReference type="Proteomes" id="UP000622552">
    <property type="component" value="Unassembled WGS sequence"/>
</dbReference>
<sequence>MKSRLRSVLVGLAAGVVAATSLTLSSASPAAAFGGETFGCRIAPGTIFTWSQYCNNSVPASTYNVAFQVFGSGSYTYSWSISGPYTSVITGCTSTSPACAVSVPGGMFDSEIYATVTYSQGGESATRSSVAILNAYCGSYLC</sequence>
<dbReference type="AlphaFoldDB" id="A0A8J7GRE4"/>
<proteinExistence type="predicted"/>
<dbReference type="EMBL" id="JADOUF010000001">
    <property type="protein sequence ID" value="MBG6136798.1"/>
    <property type="molecule type" value="Genomic_DNA"/>
</dbReference>
<organism evidence="2 3">
    <name type="scientific">Longispora fulva</name>
    <dbReference type="NCBI Taxonomy" id="619741"/>
    <lineage>
        <taxon>Bacteria</taxon>
        <taxon>Bacillati</taxon>
        <taxon>Actinomycetota</taxon>
        <taxon>Actinomycetes</taxon>
        <taxon>Micromonosporales</taxon>
        <taxon>Micromonosporaceae</taxon>
        <taxon>Longispora</taxon>
    </lineage>
</organism>
<accession>A0A8J7GRE4</accession>
<evidence type="ECO:0000313" key="2">
    <source>
        <dbReference type="EMBL" id="MBG6136798.1"/>
    </source>
</evidence>
<evidence type="ECO:0000313" key="3">
    <source>
        <dbReference type="Proteomes" id="UP000622552"/>
    </source>
</evidence>